<protein>
    <submittedName>
        <fullName evidence="6">Crp/Fnr family transcriptional regulator</fullName>
    </submittedName>
</protein>
<evidence type="ECO:0000259" key="5">
    <source>
        <dbReference type="PROSITE" id="PS51063"/>
    </source>
</evidence>
<dbReference type="Pfam" id="PF13545">
    <property type="entry name" value="HTH_Crp_2"/>
    <property type="match status" value="1"/>
</dbReference>
<keyword evidence="1" id="KW-0805">Transcription regulation</keyword>
<dbReference type="GO" id="GO:0003677">
    <property type="term" value="F:DNA binding"/>
    <property type="evidence" value="ECO:0007669"/>
    <property type="project" value="UniProtKB-KW"/>
</dbReference>
<evidence type="ECO:0000259" key="4">
    <source>
        <dbReference type="PROSITE" id="PS50042"/>
    </source>
</evidence>
<evidence type="ECO:0000256" key="1">
    <source>
        <dbReference type="ARBA" id="ARBA00023015"/>
    </source>
</evidence>
<dbReference type="InterPro" id="IPR018490">
    <property type="entry name" value="cNMP-bd_dom_sf"/>
</dbReference>
<dbReference type="RefSeq" id="WP_149266299.1">
    <property type="nucleotide sequence ID" value="NZ_VFJB01000005.1"/>
</dbReference>
<evidence type="ECO:0000313" key="7">
    <source>
        <dbReference type="Proteomes" id="UP000322876"/>
    </source>
</evidence>
<keyword evidence="7" id="KW-1185">Reference proteome</keyword>
<dbReference type="CDD" id="cd00038">
    <property type="entry name" value="CAP_ED"/>
    <property type="match status" value="1"/>
</dbReference>
<dbReference type="EMBL" id="VFJB01000005">
    <property type="protein sequence ID" value="KAA0257978.1"/>
    <property type="molecule type" value="Genomic_DNA"/>
</dbReference>
<accession>A0A5A8F7Q9</accession>
<evidence type="ECO:0000256" key="3">
    <source>
        <dbReference type="ARBA" id="ARBA00023163"/>
    </source>
</evidence>
<keyword evidence="3" id="KW-0804">Transcription</keyword>
<dbReference type="SUPFAM" id="SSF51206">
    <property type="entry name" value="cAMP-binding domain-like"/>
    <property type="match status" value="1"/>
</dbReference>
<dbReference type="SMART" id="SM00100">
    <property type="entry name" value="cNMP"/>
    <property type="match status" value="1"/>
</dbReference>
<dbReference type="PRINTS" id="PR00034">
    <property type="entry name" value="HTHCRP"/>
</dbReference>
<dbReference type="GO" id="GO:0005829">
    <property type="term" value="C:cytosol"/>
    <property type="evidence" value="ECO:0007669"/>
    <property type="project" value="TreeGrafter"/>
</dbReference>
<gene>
    <name evidence="6" type="ORF">FHQ18_06185</name>
</gene>
<dbReference type="GO" id="GO:0003700">
    <property type="term" value="F:DNA-binding transcription factor activity"/>
    <property type="evidence" value="ECO:0007669"/>
    <property type="project" value="TreeGrafter"/>
</dbReference>
<dbReference type="InterPro" id="IPR036390">
    <property type="entry name" value="WH_DNA-bd_sf"/>
</dbReference>
<feature type="domain" description="Cyclic nucleotide-binding" evidence="4">
    <location>
        <begin position="14"/>
        <end position="134"/>
    </location>
</feature>
<sequence>MNKKDALRFFKNVFLSTADDEIIEKLTYISSIKKISKKEILFMEEEKGSNVYFLVSGAIKLYKTNDEGKTVIIHLVKPGDIFAEILLYLKKTYPVTAEALEDSTVLAIDAEKLFDQLKANPDFSMKLIGALAKRIKELLSKIENLTLDDVKKRFLNYIYTLSKQKKTDTITLPAPKGDIALMLGIRAETFSRLLKKLQDEGIIFIDGKNIKILKEVN</sequence>
<reference evidence="6 7" key="1">
    <citation type="submission" date="2019-06" db="EMBL/GenBank/DDBJ databases">
        <title>Genomic insights into carbon and energy metabolism of Deferribacter autotrophicus revealed new metabolic traits in the phylum Deferribacteres.</title>
        <authorList>
            <person name="Slobodkin A.I."/>
            <person name="Slobodkina G.B."/>
            <person name="Allioux M."/>
            <person name="Alain K."/>
            <person name="Jebbar M."/>
            <person name="Shadrin V."/>
            <person name="Kublanov I.V."/>
            <person name="Toshchakov S.V."/>
            <person name="Bonch-Osmolovskaya E.A."/>
        </authorList>
    </citation>
    <scope>NUCLEOTIDE SEQUENCE [LARGE SCALE GENOMIC DNA]</scope>
    <source>
        <strain evidence="6 7">SL50</strain>
    </source>
</reference>
<dbReference type="Gene3D" id="2.60.120.10">
    <property type="entry name" value="Jelly Rolls"/>
    <property type="match status" value="1"/>
</dbReference>
<dbReference type="Gene3D" id="1.10.10.10">
    <property type="entry name" value="Winged helix-like DNA-binding domain superfamily/Winged helix DNA-binding domain"/>
    <property type="match status" value="1"/>
</dbReference>
<dbReference type="InterPro" id="IPR036388">
    <property type="entry name" value="WH-like_DNA-bd_sf"/>
</dbReference>
<evidence type="ECO:0000313" key="6">
    <source>
        <dbReference type="EMBL" id="KAA0257978.1"/>
    </source>
</evidence>
<proteinExistence type="predicted"/>
<comment type="caution">
    <text evidence="6">The sequence shown here is derived from an EMBL/GenBank/DDBJ whole genome shotgun (WGS) entry which is preliminary data.</text>
</comment>
<dbReference type="SMART" id="SM00419">
    <property type="entry name" value="HTH_CRP"/>
    <property type="match status" value="1"/>
</dbReference>
<keyword evidence="2" id="KW-0238">DNA-binding</keyword>
<dbReference type="Proteomes" id="UP000322876">
    <property type="component" value="Unassembled WGS sequence"/>
</dbReference>
<dbReference type="SUPFAM" id="SSF46785">
    <property type="entry name" value="Winged helix' DNA-binding domain"/>
    <property type="match status" value="1"/>
</dbReference>
<dbReference type="PANTHER" id="PTHR24567">
    <property type="entry name" value="CRP FAMILY TRANSCRIPTIONAL REGULATORY PROTEIN"/>
    <property type="match status" value="1"/>
</dbReference>
<dbReference type="InterPro" id="IPR050397">
    <property type="entry name" value="Env_Response_Regulators"/>
</dbReference>
<dbReference type="InterPro" id="IPR012318">
    <property type="entry name" value="HTH_CRP"/>
</dbReference>
<dbReference type="InterPro" id="IPR014710">
    <property type="entry name" value="RmlC-like_jellyroll"/>
</dbReference>
<feature type="domain" description="HTH crp-type" evidence="5">
    <location>
        <begin position="148"/>
        <end position="216"/>
    </location>
</feature>
<dbReference type="InterPro" id="IPR000595">
    <property type="entry name" value="cNMP-bd_dom"/>
</dbReference>
<dbReference type="OrthoDB" id="892842at2"/>
<dbReference type="PROSITE" id="PS51063">
    <property type="entry name" value="HTH_CRP_2"/>
    <property type="match status" value="1"/>
</dbReference>
<dbReference type="PROSITE" id="PS50042">
    <property type="entry name" value="CNMP_BINDING_3"/>
    <property type="match status" value="1"/>
</dbReference>
<organism evidence="6 7">
    <name type="scientific">Deferribacter autotrophicus</name>
    <dbReference type="NCBI Taxonomy" id="500465"/>
    <lineage>
        <taxon>Bacteria</taxon>
        <taxon>Pseudomonadati</taxon>
        <taxon>Deferribacterota</taxon>
        <taxon>Deferribacteres</taxon>
        <taxon>Deferribacterales</taxon>
        <taxon>Deferribacteraceae</taxon>
        <taxon>Deferribacter</taxon>
    </lineage>
</organism>
<dbReference type="AlphaFoldDB" id="A0A5A8F7Q9"/>
<evidence type="ECO:0000256" key="2">
    <source>
        <dbReference type="ARBA" id="ARBA00023125"/>
    </source>
</evidence>
<dbReference type="PANTHER" id="PTHR24567:SF26">
    <property type="entry name" value="REGULATORY PROTEIN YEIL"/>
    <property type="match status" value="1"/>
</dbReference>
<dbReference type="Pfam" id="PF00027">
    <property type="entry name" value="cNMP_binding"/>
    <property type="match status" value="1"/>
</dbReference>
<name>A0A5A8F7Q9_9BACT</name>